<evidence type="ECO:0000313" key="2">
    <source>
        <dbReference type="Proteomes" id="UP001057452"/>
    </source>
</evidence>
<gene>
    <name evidence="1" type="ORF">KUCAC02_012429</name>
</gene>
<dbReference type="EMBL" id="CM043791">
    <property type="protein sequence ID" value="KAI4823874.1"/>
    <property type="molecule type" value="Genomic_DNA"/>
</dbReference>
<evidence type="ECO:0000313" key="1">
    <source>
        <dbReference type="EMBL" id="KAI4823874.1"/>
    </source>
</evidence>
<feature type="non-terminal residue" evidence="1">
    <location>
        <position position="1"/>
    </location>
</feature>
<keyword evidence="2" id="KW-1185">Reference proteome</keyword>
<dbReference type="Proteomes" id="UP001057452">
    <property type="component" value="Chromosome 7"/>
</dbReference>
<name>A0ACB9XBR7_CHAAC</name>
<organism evidence="1 2">
    <name type="scientific">Chaenocephalus aceratus</name>
    <name type="common">Blackfin icefish</name>
    <name type="synonym">Chaenichthys aceratus</name>
    <dbReference type="NCBI Taxonomy" id="36190"/>
    <lineage>
        <taxon>Eukaryota</taxon>
        <taxon>Metazoa</taxon>
        <taxon>Chordata</taxon>
        <taxon>Craniata</taxon>
        <taxon>Vertebrata</taxon>
        <taxon>Euteleostomi</taxon>
        <taxon>Actinopterygii</taxon>
        <taxon>Neopterygii</taxon>
        <taxon>Teleostei</taxon>
        <taxon>Neoteleostei</taxon>
        <taxon>Acanthomorphata</taxon>
        <taxon>Eupercaria</taxon>
        <taxon>Perciformes</taxon>
        <taxon>Notothenioidei</taxon>
        <taxon>Channichthyidae</taxon>
        <taxon>Chaenocephalus</taxon>
    </lineage>
</organism>
<reference evidence="1" key="1">
    <citation type="submission" date="2022-05" db="EMBL/GenBank/DDBJ databases">
        <title>Chromosome-level genome of Chaenocephalus aceratus.</title>
        <authorList>
            <person name="Park H."/>
        </authorList>
    </citation>
    <scope>NUCLEOTIDE SEQUENCE</scope>
    <source>
        <strain evidence="1">KU_202001</strain>
    </source>
</reference>
<protein>
    <submittedName>
        <fullName evidence="1">Uncharacterized protein</fullName>
    </submittedName>
</protein>
<accession>A0ACB9XBR7</accession>
<comment type="caution">
    <text evidence="1">The sequence shown here is derived from an EMBL/GenBank/DDBJ whole genome shotgun (WGS) entry which is preliminary data.</text>
</comment>
<proteinExistence type="predicted"/>
<feature type="non-terminal residue" evidence="1">
    <location>
        <position position="140"/>
    </location>
</feature>
<sequence length="140" mass="15941">DRKLHIESSPHPEPDIILEHLQFSYCTGSRGNCRTHLMFLVQLPSAAPHRHALHPPFLLLPPSPPAEKLLHPAGCWWRVGTCLDLLCCLSGAETETEREKWSTVCQGEVTQTRREHPWTDPYPRGPSLDTRVNRRALLLL</sequence>